<dbReference type="GO" id="GO:0016747">
    <property type="term" value="F:acyltransferase activity, transferring groups other than amino-acyl groups"/>
    <property type="evidence" value="ECO:0007669"/>
    <property type="project" value="InterPro"/>
</dbReference>
<proteinExistence type="predicted"/>
<dbReference type="Pfam" id="PF00583">
    <property type="entry name" value="Acetyltransf_1"/>
    <property type="match status" value="1"/>
</dbReference>
<feature type="domain" description="N-acetyltransferase" evidence="2">
    <location>
        <begin position="18"/>
        <end position="170"/>
    </location>
</feature>
<dbReference type="Gene3D" id="3.40.630.30">
    <property type="match status" value="1"/>
</dbReference>
<dbReference type="InterPro" id="IPR016181">
    <property type="entry name" value="Acyl_CoA_acyltransferase"/>
</dbReference>
<dbReference type="EMBL" id="MN740041">
    <property type="protein sequence ID" value="QHT85241.1"/>
    <property type="molecule type" value="Genomic_DNA"/>
</dbReference>
<sequence>MKLLVLKCSNRNHRSIIKHFRQVAEKQQAKSISVIEALPYEARSELSADFVLQPWENKCTDDYVFIAYEGTKQHVILGWMQVSIKDFSYLRLKPLHIAHVDYISTNQNRAGEGIGKHMMVAMEGVMKSEHCDFIELMPLPGVIGFYIKLGYVLEFVKVNYYTKWLKDTQEASARTLEKYYEQLQVKDQQLSEEMEADEEEAFQEIYDQFDSKQKAKYHAMQEEDNSTRIGMIIVYDESGQDIREVRKMLV</sequence>
<dbReference type="PROSITE" id="PS51186">
    <property type="entry name" value="GNAT"/>
    <property type="match status" value="1"/>
</dbReference>
<keyword evidence="1" id="KW-0175">Coiled coil</keyword>
<dbReference type="SUPFAM" id="SSF55729">
    <property type="entry name" value="Acyl-CoA N-acyltransferases (Nat)"/>
    <property type="match status" value="1"/>
</dbReference>
<dbReference type="InterPro" id="IPR000182">
    <property type="entry name" value="GNAT_dom"/>
</dbReference>
<feature type="coiled-coil region" evidence="1">
    <location>
        <begin position="173"/>
        <end position="200"/>
    </location>
</feature>
<evidence type="ECO:0000256" key="1">
    <source>
        <dbReference type="SAM" id="Coils"/>
    </source>
</evidence>
<dbReference type="AlphaFoldDB" id="A0A6C0HWW8"/>
<accession>A0A6C0HWW8</accession>
<reference evidence="3" key="1">
    <citation type="journal article" date="2020" name="Nature">
        <title>Giant virus diversity and host interactions through global metagenomics.</title>
        <authorList>
            <person name="Schulz F."/>
            <person name="Roux S."/>
            <person name="Paez-Espino D."/>
            <person name="Jungbluth S."/>
            <person name="Walsh D.A."/>
            <person name="Denef V.J."/>
            <person name="McMahon K.D."/>
            <person name="Konstantinidis K.T."/>
            <person name="Eloe-Fadrosh E.A."/>
            <person name="Kyrpides N.C."/>
            <person name="Woyke T."/>
        </authorList>
    </citation>
    <scope>NUCLEOTIDE SEQUENCE</scope>
    <source>
        <strain evidence="3">GVMAG-M-3300023184-17</strain>
    </source>
</reference>
<name>A0A6C0HWW8_9ZZZZ</name>
<evidence type="ECO:0000259" key="2">
    <source>
        <dbReference type="PROSITE" id="PS51186"/>
    </source>
</evidence>
<evidence type="ECO:0000313" key="3">
    <source>
        <dbReference type="EMBL" id="QHT85241.1"/>
    </source>
</evidence>
<organism evidence="3">
    <name type="scientific">viral metagenome</name>
    <dbReference type="NCBI Taxonomy" id="1070528"/>
    <lineage>
        <taxon>unclassified sequences</taxon>
        <taxon>metagenomes</taxon>
        <taxon>organismal metagenomes</taxon>
    </lineage>
</organism>
<protein>
    <recommendedName>
        <fullName evidence="2">N-acetyltransferase domain-containing protein</fullName>
    </recommendedName>
</protein>